<reference evidence="1 2" key="1">
    <citation type="journal article" date="2023" name="Hortic Res">
        <title>Pangenome of water caltrop reveals structural variations and asymmetric subgenome divergence after allopolyploidization.</title>
        <authorList>
            <person name="Zhang X."/>
            <person name="Chen Y."/>
            <person name="Wang L."/>
            <person name="Yuan Y."/>
            <person name="Fang M."/>
            <person name="Shi L."/>
            <person name="Lu R."/>
            <person name="Comes H.P."/>
            <person name="Ma Y."/>
            <person name="Chen Y."/>
            <person name="Huang G."/>
            <person name="Zhou Y."/>
            <person name="Zheng Z."/>
            <person name="Qiu Y."/>
        </authorList>
    </citation>
    <scope>NUCLEOTIDE SEQUENCE [LARGE SCALE GENOMIC DNA]</scope>
    <source>
        <strain evidence="1">F231</strain>
    </source>
</reference>
<sequence>MERDMEMHSILDHSVLASSIYSSRHQLPFQDLHNHPIHSGSAAYFVPVPGDQDFLDQMFSNTSSFQWADLNSTD</sequence>
<dbReference type="Proteomes" id="UP001346149">
    <property type="component" value="Unassembled WGS sequence"/>
</dbReference>
<proteinExistence type="predicted"/>
<evidence type="ECO:0000313" key="1">
    <source>
        <dbReference type="EMBL" id="KAK4771847.1"/>
    </source>
</evidence>
<evidence type="ECO:0000313" key="2">
    <source>
        <dbReference type="Proteomes" id="UP001346149"/>
    </source>
</evidence>
<name>A0AAN7KZI7_TRANT</name>
<gene>
    <name evidence="1" type="ORF">SAY86_013622</name>
</gene>
<comment type="caution">
    <text evidence="1">The sequence shown here is derived from an EMBL/GenBank/DDBJ whole genome shotgun (WGS) entry which is preliminary data.</text>
</comment>
<dbReference type="EMBL" id="JAXQNO010000020">
    <property type="protein sequence ID" value="KAK4771847.1"/>
    <property type="molecule type" value="Genomic_DNA"/>
</dbReference>
<protein>
    <submittedName>
        <fullName evidence="1">Uncharacterized protein</fullName>
    </submittedName>
</protein>
<accession>A0AAN7KZI7</accession>
<organism evidence="1 2">
    <name type="scientific">Trapa natans</name>
    <name type="common">Water chestnut</name>
    <dbReference type="NCBI Taxonomy" id="22666"/>
    <lineage>
        <taxon>Eukaryota</taxon>
        <taxon>Viridiplantae</taxon>
        <taxon>Streptophyta</taxon>
        <taxon>Embryophyta</taxon>
        <taxon>Tracheophyta</taxon>
        <taxon>Spermatophyta</taxon>
        <taxon>Magnoliopsida</taxon>
        <taxon>eudicotyledons</taxon>
        <taxon>Gunneridae</taxon>
        <taxon>Pentapetalae</taxon>
        <taxon>rosids</taxon>
        <taxon>malvids</taxon>
        <taxon>Myrtales</taxon>
        <taxon>Lythraceae</taxon>
        <taxon>Trapa</taxon>
    </lineage>
</organism>
<keyword evidence="2" id="KW-1185">Reference proteome</keyword>
<dbReference type="AlphaFoldDB" id="A0AAN7KZI7"/>